<dbReference type="KEGG" id="tzo:THMIRHAT_10600"/>
<keyword evidence="8 12" id="KW-0472">Membrane</keyword>
<comment type="activity regulation">
    <text evidence="12">Na(+) is not transported, but it plays an essential structural role and its presence is essential for fluoride channel function.</text>
</comment>
<dbReference type="GO" id="GO:0062054">
    <property type="term" value="F:fluoride channel activity"/>
    <property type="evidence" value="ECO:0007669"/>
    <property type="project" value="UniProtKB-UniRule"/>
</dbReference>
<feature type="transmembrane region" description="Helical" evidence="12">
    <location>
        <begin position="38"/>
        <end position="61"/>
    </location>
</feature>
<evidence type="ECO:0000256" key="9">
    <source>
        <dbReference type="ARBA" id="ARBA00023303"/>
    </source>
</evidence>
<evidence type="ECO:0000256" key="6">
    <source>
        <dbReference type="ARBA" id="ARBA00023053"/>
    </source>
</evidence>
<name>A0A6F8PMP5_9GAMM</name>
<dbReference type="GO" id="GO:0046872">
    <property type="term" value="F:metal ion binding"/>
    <property type="evidence" value="ECO:0007669"/>
    <property type="project" value="UniProtKB-KW"/>
</dbReference>
<dbReference type="GO" id="GO:0140114">
    <property type="term" value="P:cellular detoxification of fluoride"/>
    <property type="evidence" value="ECO:0007669"/>
    <property type="project" value="UniProtKB-UniRule"/>
</dbReference>
<dbReference type="RefSeq" id="WP_173291129.1">
    <property type="nucleotide sequence ID" value="NZ_AP021888.1"/>
</dbReference>
<keyword evidence="9 12" id="KW-0407">Ion channel</keyword>
<evidence type="ECO:0000313" key="14">
    <source>
        <dbReference type="Proteomes" id="UP000501466"/>
    </source>
</evidence>
<evidence type="ECO:0000256" key="2">
    <source>
        <dbReference type="ARBA" id="ARBA00022475"/>
    </source>
</evidence>
<dbReference type="PANTHER" id="PTHR28259:SF1">
    <property type="entry name" value="FLUORIDE EXPORT PROTEIN 1-RELATED"/>
    <property type="match status" value="1"/>
</dbReference>
<evidence type="ECO:0000256" key="10">
    <source>
        <dbReference type="ARBA" id="ARBA00035120"/>
    </source>
</evidence>
<keyword evidence="2 12" id="KW-1003">Cell membrane</keyword>
<proteinExistence type="inferred from homology"/>
<feature type="transmembrane region" description="Helical" evidence="12">
    <location>
        <begin position="73"/>
        <end position="96"/>
    </location>
</feature>
<feature type="transmembrane region" description="Helical" evidence="12">
    <location>
        <begin position="108"/>
        <end position="126"/>
    </location>
</feature>
<keyword evidence="6 12" id="KW-0915">Sodium</keyword>
<keyword evidence="3" id="KW-0997">Cell inner membrane</keyword>
<feature type="binding site" evidence="12">
    <location>
        <position position="83"/>
    </location>
    <ligand>
        <name>Na(+)</name>
        <dbReference type="ChEBI" id="CHEBI:29101"/>
        <note>structural</note>
    </ligand>
</feature>
<accession>A0A6F8PMP5</accession>
<dbReference type="EMBL" id="AP021888">
    <property type="protein sequence ID" value="BBP43314.1"/>
    <property type="molecule type" value="Genomic_DNA"/>
</dbReference>
<dbReference type="PANTHER" id="PTHR28259">
    <property type="entry name" value="FLUORIDE EXPORT PROTEIN 1-RELATED"/>
    <property type="match status" value="1"/>
</dbReference>
<dbReference type="Proteomes" id="UP000501466">
    <property type="component" value="Chromosome"/>
</dbReference>
<feature type="binding site" evidence="12">
    <location>
        <position position="80"/>
    </location>
    <ligand>
        <name>Na(+)</name>
        <dbReference type="ChEBI" id="CHEBI:29101"/>
        <note>structural</note>
    </ligand>
</feature>
<keyword evidence="12" id="KW-0479">Metal-binding</keyword>
<comment type="catalytic activity">
    <reaction evidence="11">
        <text>fluoride(in) = fluoride(out)</text>
        <dbReference type="Rhea" id="RHEA:76159"/>
        <dbReference type="ChEBI" id="CHEBI:17051"/>
    </reaction>
    <physiologicalReaction direction="left-to-right" evidence="11">
        <dbReference type="Rhea" id="RHEA:76160"/>
    </physiologicalReaction>
</comment>
<keyword evidence="5 12" id="KW-1133">Transmembrane helix</keyword>
<evidence type="ECO:0000313" key="13">
    <source>
        <dbReference type="EMBL" id="BBP43314.1"/>
    </source>
</evidence>
<evidence type="ECO:0000256" key="12">
    <source>
        <dbReference type="HAMAP-Rule" id="MF_00454"/>
    </source>
</evidence>
<dbReference type="NCBIfam" id="TIGR00494">
    <property type="entry name" value="crcB"/>
    <property type="match status" value="1"/>
</dbReference>
<comment type="subcellular location">
    <subcellularLocation>
        <location evidence="1 12">Cell membrane</location>
        <topology evidence="1 12">Multi-pass membrane protein</topology>
    </subcellularLocation>
</comment>
<feature type="transmembrane region" description="Helical" evidence="12">
    <location>
        <begin position="7"/>
        <end position="26"/>
    </location>
</feature>
<comment type="function">
    <text evidence="12">Fluoride-specific ion channel. Important for reducing fluoride concentration in the cell, thus reducing its toxicity.</text>
</comment>
<evidence type="ECO:0000256" key="11">
    <source>
        <dbReference type="ARBA" id="ARBA00035585"/>
    </source>
</evidence>
<reference evidence="14" key="1">
    <citation type="submission" date="2019-11" db="EMBL/GenBank/DDBJ databases">
        <title>Isolation and characterization of two novel species in the genus Thiomicrorhabdus.</title>
        <authorList>
            <person name="Mochizuki J."/>
            <person name="Kojima H."/>
            <person name="Fukui M."/>
        </authorList>
    </citation>
    <scope>NUCLEOTIDE SEQUENCE [LARGE SCALE GENOMIC DNA]</scope>
    <source>
        <strain evidence="14">AkT22</strain>
    </source>
</reference>
<evidence type="ECO:0000256" key="7">
    <source>
        <dbReference type="ARBA" id="ARBA00023065"/>
    </source>
</evidence>
<evidence type="ECO:0000256" key="1">
    <source>
        <dbReference type="ARBA" id="ARBA00004651"/>
    </source>
</evidence>
<evidence type="ECO:0000256" key="8">
    <source>
        <dbReference type="ARBA" id="ARBA00023136"/>
    </source>
</evidence>
<dbReference type="HAMAP" id="MF_00454">
    <property type="entry name" value="FluC"/>
    <property type="match status" value="1"/>
</dbReference>
<dbReference type="GO" id="GO:0005886">
    <property type="term" value="C:plasma membrane"/>
    <property type="evidence" value="ECO:0007669"/>
    <property type="project" value="UniProtKB-SubCell"/>
</dbReference>
<organism evidence="13 14">
    <name type="scientific">Thiosulfativibrio zosterae</name>
    <dbReference type="NCBI Taxonomy" id="2675053"/>
    <lineage>
        <taxon>Bacteria</taxon>
        <taxon>Pseudomonadati</taxon>
        <taxon>Pseudomonadota</taxon>
        <taxon>Gammaproteobacteria</taxon>
        <taxon>Thiotrichales</taxon>
        <taxon>Piscirickettsiaceae</taxon>
        <taxon>Thiosulfativibrio</taxon>
    </lineage>
</organism>
<dbReference type="InterPro" id="IPR003691">
    <property type="entry name" value="FluC"/>
</dbReference>
<keyword evidence="14" id="KW-1185">Reference proteome</keyword>
<keyword evidence="12" id="KW-0813">Transport</keyword>
<evidence type="ECO:0000256" key="4">
    <source>
        <dbReference type="ARBA" id="ARBA00022692"/>
    </source>
</evidence>
<dbReference type="AlphaFoldDB" id="A0A6F8PMP5"/>
<sequence>MFTFHWMQLVAVGAGGAMGAMGRFWVSNQIYLWLGRDFAWGTLAVNVLGSFAIGLLMILMIDKFQASIEMRSFMIVGFLGAFTTFSTFSFETYLYLQTGEINKALLNIAISVITCIFAVWIGIWTGKQFITS</sequence>
<protein>
    <recommendedName>
        <fullName evidence="12">Fluoride-specific ion channel FluC</fullName>
    </recommendedName>
</protein>
<comment type="similarity">
    <text evidence="10 12">Belongs to the fluoride channel Fluc/FEX (TC 1.A.43) family.</text>
</comment>
<evidence type="ECO:0000256" key="3">
    <source>
        <dbReference type="ARBA" id="ARBA00022519"/>
    </source>
</evidence>
<gene>
    <name evidence="12 13" type="primary">crcB</name>
    <name evidence="12" type="synonym">fluC</name>
    <name evidence="13" type="ORF">THMIRHAT_10600</name>
</gene>
<evidence type="ECO:0000256" key="5">
    <source>
        <dbReference type="ARBA" id="ARBA00022989"/>
    </source>
</evidence>
<keyword evidence="7 12" id="KW-0406">Ion transport</keyword>
<dbReference type="Pfam" id="PF02537">
    <property type="entry name" value="CRCB"/>
    <property type="match status" value="1"/>
</dbReference>
<keyword evidence="4 12" id="KW-0812">Transmembrane</keyword>